<dbReference type="Gene3D" id="2.30.30.100">
    <property type="match status" value="1"/>
</dbReference>
<feature type="domain" description="BPL/LPL catalytic" evidence="6">
    <location>
        <begin position="8"/>
        <end position="194"/>
    </location>
</feature>
<evidence type="ECO:0000256" key="3">
    <source>
        <dbReference type="ARBA" id="ARBA00024227"/>
    </source>
</evidence>
<sequence length="603" mass="64928">MSHDLRADVLRDALAATVWREVAVHDEVGSTNDLLLADPRPWRVVTADHQSSGRGRLDRSWEAPPGTSIALSCTLPLPADQARWGWVPLLVGVAVRRAVAELTGVQLALKWPNDLLALTSEDAEWRKVAGILCTVAGGEAPVVVVGIGLNVHQSADQLPTDVSTSLRECGADVAREDLIECILRELLLIQRQWATSATDDDYRAACITVGQRVRLQTGAERHLTGDAVGVDAAGRLLITAQGQTTAYAAGDVVHVRPTDDAPSSEPEPPAVLSPAGELDPAEFVDAIEARLMGHPRSMRRSEISRASGISQDQTATMWRSLGFARARDDEVFFGEADLEALRRFDGLVQDGLLDRTTGLALARAVGRSTDRMAMWSLQLIADMVSGDRGGVDSDVAQRTAALTVELAERMSPLVDYVWRRNLSVAISRMIADSEPESHIGIVRTVGFADLVNFTQLVRRLSERELAQLVLRFESLASDIVGAHGGAIVKTVGDEVLFTHTAVEGAVDIAFDLRAAAEADDLVPTMRVGMARGRVLARLGDVYGTTVNRASRLTGAAKPGKIMVDQEVMDGLPDGAAVRVRRRKRVDLAGIGATDAFVIERPSQ</sequence>
<dbReference type="CDD" id="cd16442">
    <property type="entry name" value="BPL"/>
    <property type="match status" value="1"/>
</dbReference>
<dbReference type="InterPro" id="IPR004143">
    <property type="entry name" value="BPL_LPL_catalytic"/>
</dbReference>
<dbReference type="Proteomes" id="UP000571817">
    <property type="component" value="Unassembled WGS sequence"/>
</dbReference>
<dbReference type="NCBIfam" id="TIGR00121">
    <property type="entry name" value="birA_ligase"/>
    <property type="match status" value="1"/>
</dbReference>
<keyword evidence="8" id="KW-1185">Reference proteome</keyword>
<dbReference type="Pfam" id="PF03099">
    <property type="entry name" value="BPL_LplA_LipB"/>
    <property type="match status" value="1"/>
</dbReference>
<dbReference type="PROSITE" id="PS50125">
    <property type="entry name" value="GUANYLATE_CYCLASE_2"/>
    <property type="match status" value="1"/>
</dbReference>
<feature type="region of interest" description="Disordered" evidence="4">
    <location>
        <begin position="257"/>
        <end position="276"/>
    </location>
</feature>
<accession>A0A853DD46</accession>
<dbReference type="EC" id="6.3.4.15" evidence="3"/>
<evidence type="ECO:0000313" key="8">
    <source>
        <dbReference type="Proteomes" id="UP000571817"/>
    </source>
</evidence>
<evidence type="ECO:0000256" key="4">
    <source>
        <dbReference type="SAM" id="MobiDB-lite"/>
    </source>
</evidence>
<dbReference type="PROSITE" id="PS51733">
    <property type="entry name" value="BPL_LPL_CATALYTIC"/>
    <property type="match status" value="1"/>
</dbReference>
<dbReference type="InterPro" id="IPR004408">
    <property type="entry name" value="Biotin_CoA_COase_ligase"/>
</dbReference>
<dbReference type="Gene3D" id="3.30.930.10">
    <property type="entry name" value="Bira Bifunctional Protein, Domain 2"/>
    <property type="match status" value="1"/>
</dbReference>
<dbReference type="InterPro" id="IPR003142">
    <property type="entry name" value="BPL_C"/>
</dbReference>
<dbReference type="GO" id="GO:0009190">
    <property type="term" value="P:cyclic nucleotide biosynthetic process"/>
    <property type="evidence" value="ECO:0007669"/>
    <property type="project" value="InterPro"/>
</dbReference>
<comment type="caution">
    <text evidence="7">The sequence shown here is derived from an EMBL/GenBank/DDBJ whole genome shotgun (WGS) entry which is preliminary data.</text>
</comment>
<evidence type="ECO:0000256" key="1">
    <source>
        <dbReference type="ARBA" id="ARBA00022598"/>
    </source>
</evidence>
<dbReference type="PANTHER" id="PTHR12835:SF5">
    <property type="entry name" value="BIOTIN--PROTEIN LIGASE"/>
    <property type="match status" value="1"/>
</dbReference>
<dbReference type="GO" id="GO:0035556">
    <property type="term" value="P:intracellular signal transduction"/>
    <property type="evidence" value="ECO:0007669"/>
    <property type="project" value="InterPro"/>
</dbReference>
<evidence type="ECO:0000256" key="2">
    <source>
        <dbReference type="ARBA" id="ARBA00023267"/>
    </source>
</evidence>
<protein>
    <recommendedName>
        <fullName evidence="3">biotin--[biotin carboxyl-carrier protein] ligase</fullName>
        <ecNumber evidence="3">6.3.4.15</ecNumber>
    </recommendedName>
</protein>
<evidence type="ECO:0000259" key="5">
    <source>
        <dbReference type="PROSITE" id="PS50125"/>
    </source>
</evidence>
<keyword evidence="2" id="KW-0092">Biotin</keyword>
<reference evidence="7 8" key="1">
    <citation type="submission" date="2020-07" db="EMBL/GenBank/DDBJ databases">
        <title>Sequencing the genomes of 1000 actinobacteria strains.</title>
        <authorList>
            <person name="Klenk H.-P."/>
        </authorList>
    </citation>
    <scope>NUCLEOTIDE SEQUENCE [LARGE SCALE GENOMIC DNA]</scope>
    <source>
        <strain evidence="7 8">DSM 29531</strain>
    </source>
</reference>
<dbReference type="SMART" id="SM00044">
    <property type="entry name" value="CYCc"/>
    <property type="match status" value="1"/>
</dbReference>
<dbReference type="GO" id="GO:0004077">
    <property type="term" value="F:biotin--[biotin carboxyl-carrier protein] ligase activity"/>
    <property type="evidence" value="ECO:0007669"/>
    <property type="project" value="UniProtKB-EC"/>
</dbReference>
<dbReference type="SUPFAM" id="SSF55073">
    <property type="entry name" value="Nucleotide cyclase"/>
    <property type="match status" value="1"/>
</dbReference>
<dbReference type="AlphaFoldDB" id="A0A853DD46"/>
<evidence type="ECO:0000313" key="7">
    <source>
        <dbReference type="EMBL" id="NYJ73923.1"/>
    </source>
</evidence>
<name>A0A853DD46_9MICO</name>
<dbReference type="GO" id="GO:0005737">
    <property type="term" value="C:cytoplasm"/>
    <property type="evidence" value="ECO:0007669"/>
    <property type="project" value="TreeGrafter"/>
</dbReference>
<dbReference type="PANTHER" id="PTHR12835">
    <property type="entry name" value="BIOTIN PROTEIN LIGASE"/>
    <property type="match status" value="1"/>
</dbReference>
<dbReference type="Pfam" id="PF02237">
    <property type="entry name" value="BPL_C"/>
    <property type="match status" value="1"/>
</dbReference>
<organism evidence="7 8">
    <name type="scientific">Allobranchiibius huperziae</name>
    <dbReference type="NCBI Taxonomy" id="1874116"/>
    <lineage>
        <taxon>Bacteria</taxon>
        <taxon>Bacillati</taxon>
        <taxon>Actinomycetota</taxon>
        <taxon>Actinomycetes</taxon>
        <taxon>Micrococcales</taxon>
        <taxon>Dermacoccaceae</taxon>
        <taxon>Allobranchiibius</taxon>
    </lineage>
</organism>
<evidence type="ECO:0000259" key="6">
    <source>
        <dbReference type="PROSITE" id="PS51733"/>
    </source>
</evidence>
<gene>
    <name evidence="7" type="ORF">HNR15_000886</name>
</gene>
<dbReference type="EMBL" id="JACCFW010000001">
    <property type="protein sequence ID" value="NYJ73923.1"/>
    <property type="molecule type" value="Genomic_DNA"/>
</dbReference>
<dbReference type="InterPro" id="IPR029787">
    <property type="entry name" value="Nucleotide_cyclase"/>
</dbReference>
<proteinExistence type="predicted"/>
<feature type="domain" description="Guanylate cyclase" evidence="5">
    <location>
        <begin position="444"/>
        <end position="553"/>
    </location>
</feature>
<dbReference type="InterPro" id="IPR045864">
    <property type="entry name" value="aa-tRNA-synth_II/BPL/LPL"/>
</dbReference>
<dbReference type="CDD" id="cd07302">
    <property type="entry name" value="CHD"/>
    <property type="match status" value="1"/>
</dbReference>
<keyword evidence="1 7" id="KW-0436">Ligase</keyword>
<dbReference type="InterPro" id="IPR001054">
    <property type="entry name" value="A/G_cyclase"/>
</dbReference>
<dbReference type="Pfam" id="PF00211">
    <property type="entry name" value="Guanylate_cyc"/>
    <property type="match status" value="1"/>
</dbReference>
<dbReference type="Gene3D" id="3.30.70.1230">
    <property type="entry name" value="Nucleotide cyclase"/>
    <property type="match status" value="1"/>
</dbReference>
<dbReference type="SUPFAM" id="SSF55681">
    <property type="entry name" value="Class II aaRS and biotin synthetases"/>
    <property type="match status" value="1"/>
</dbReference>
<dbReference type="GO" id="GO:0004016">
    <property type="term" value="F:adenylate cyclase activity"/>
    <property type="evidence" value="ECO:0007669"/>
    <property type="project" value="UniProtKB-ARBA"/>
</dbReference>
<dbReference type="RefSeq" id="WP_179479475.1">
    <property type="nucleotide sequence ID" value="NZ_JACCFW010000001.1"/>
</dbReference>